<evidence type="ECO:0000313" key="1">
    <source>
        <dbReference type="EMBL" id="ACB52779.1"/>
    </source>
</evidence>
<reference evidence="1 2" key="1">
    <citation type="journal article" date="2008" name="Proc. Natl. Acad. Sci. U.S.A.">
        <title>The genome of Cyanothece 51142, a unicellular diazotrophic cyanobacterium important in the marine nitrogen cycle.</title>
        <authorList>
            <person name="Welsh E.A."/>
            <person name="Liberton M."/>
            <person name="Stoeckel J."/>
            <person name="Loh T."/>
            <person name="Elvitigala T."/>
            <person name="Wang C."/>
            <person name="Wollam A."/>
            <person name="Fulton R.S."/>
            <person name="Clifton S.W."/>
            <person name="Jacobs J.M."/>
            <person name="Aurora R."/>
            <person name="Ghosh B.K."/>
            <person name="Sherman L.A."/>
            <person name="Smith R.D."/>
            <person name="Wilson R.K."/>
            <person name="Pakrasi H.B."/>
        </authorList>
    </citation>
    <scope>NUCLEOTIDE SEQUENCE [LARGE SCALE GENOMIC DNA]</scope>
    <source>
        <strain evidence="2">ATCC 51142 / BH68</strain>
    </source>
</reference>
<dbReference type="AlphaFoldDB" id="B1WZ15"/>
<dbReference type="EMBL" id="CP000806">
    <property type="protein sequence ID" value="ACB52779.1"/>
    <property type="molecule type" value="Genomic_DNA"/>
</dbReference>
<name>B1WZ15_CROS5</name>
<proteinExistence type="predicted"/>
<sequence length="30" mass="3429">MGELEIMVKPVPKGSVFYKTISLRQVPRKP</sequence>
<evidence type="ECO:0000313" key="2">
    <source>
        <dbReference type="Proteomes" id="UP000001203"/>
    </source>
</evidence>
<dbReference type="HOGENOM" id="CLU_3403091_0_0_3"/>
<keyword evidence="2" id="KW-1185">Reference proteome</keyword>
<gene>
    <name evidence="1" type="ordered locus">cce_3431</name>
</gene>
<dbReference type="Proteomes" id="UP000001203">
    <property type="component" value="Chromosome circular"/>
</dbReference>
<protein>
    <submittedName>
        <fullName evidence="1">Uncharacterized protein</fullName>
    </submittedName>
</protein>
<organism evidence="1 2">
    <name type="scientific">Crocosphaera subtropica (strain ATCC 51142 / BH68)</name>
    <name type="common">Cyanothece sp. (strain ATCC 51142)</name>
    <dbReference type="NCBI Taxonomy" id="43989"/>
    <lineage>
        <taxon>Bacteria</taxon>
        <taxon>Bacillati</taxon>
        <taxon>Cyanobacteriota</taxon>
        <taxon>Cyanophyceae</taxon>
        <taxon>Oscillatoriophycideae</taxon>
        <taxon>Chroococcales</taxon>
        <taxon>Aphanothecaceae</taxon>
        <taxon>Crocosphaera</taxon>
        <taxon>Crocosphaera subtropica</taxon>
    </lineage>
</organism>
<dbReference type="STRING" id="43989.cce_3431"/>
<dbReference type="KEGG" id="cyt:cce_3431"/>
<accession>B1WZ15</accession>